<gene>
    <name evidence="4" type="ORF">DES48_1123</name>
</gene>
<accession>A0A366DSY6</accession>
<feature type="compositionally biased region" description="Low complexity" evidence="1">
    <location>
        <begin position="204"/>
        <end position="215"/>
    </location>
</feature>
<evidence type="ECO:0000313" key="4">
    <source>
        <dbReference type="EMBL" id="RBO93202.1"/>
    </source>
</evidence>
<dbReference type="EMBL" id="QNRI01000012">
    <property type="protein sequence ID" value="RBO93202.1"/>
    <property type="molecule type" value="Genomic_DNA"/>
</dbReference>
<dbReference type="AlphaFoldDB" id="A0A366DSY6"/>
<dbReference type="Pfam" id="PF17898">
    <property type="entry name" value="GerD"/>
    <property type="match status" value="1"/>
</dbReference>
<dbReference type="STRING" id="200904.GCA_900168775_03010"/>
<dbReference type="PROSITE" id="PS51257">
    <property type="entry name" value="PROKAR_LIPOPROTEIN"/>
    <property type="match status" value="1"/>
</dbReference>
<dbReference type="OrthoDB" id="2375836at2"/>
<feature type="compositionally biased region" description="Basic and acidic residues" evidence="1">
    <location>
        <begin position="177"/>
        <end position="189"/>
    </location>
</feature>
<keyword evidence="5" id="KW-1185">Reference proteome</keyword>
<reference evidence="4 5" key="1">
    <citation type="submission" date="2018-06" db="EMBL/GenBank/DDBJ databases">
        <title>Genomic Encyclopedia of Type Strains, Phase IV (KMG-IV): sequencing the most valuable type-strain genomes for metagenomic binning, comparative biology and taxonomic classification.</title>
        <authorList>
            <person name="Goeker M."/>
        </authorList>
    </citation>
    <scope>NUCLEOTIDE SEQUENCE [LARGE SCALE GENOMIC DNA]</scope>
    <source>
        <strain evidence="4 5">DSM 15140</strain>
    </source>
</reference>
<protein>
    <submittedName>
        <fullName evidence="4">Spore germination protein D</fullName>
    </submittedName>
</protein>
<feature type="signal peptide" evidence="2">
    <location>
        <begin position="1"/>
        <end position="19"/>
    </location>
</feature>
<evidence type="ECO:0000259" key="3">
    <source>
        <dbReference type="Pfam" id="PF17898"/>
    </source>
</evidence>
<organism evidence="4 5">
    <name type="scientific">Paraliobacillus ryukyuensis</name>
    <dbReference type="NCBI Taxonomy" id="200904"/>
    <lineage>
        <taxon>Bacteria</taxon>
        <taxon>Bacillati</taxon>
        <taxon>Bacillota</taxon>
        <taxon>Bacilli</taxon>
        <taxon>Bacillales</taxon>
        <taxon>Bacillaceae</taxon>
        <taxon>Paraliobacillus</taxon>
    </lineage>
</organism>
<feature type="domain" description="Spore germination GerD central core" evidence="3">
    <location>
        <begin position="66"/>
        <end position="178"/>
    </location>
</feature>
<sequence>MKQLFIVASICLLILSACGGGDGQASGNQETYDTTKKMVTDILKTDEGKKAITDILADEEMQKTYVIEAKVVEDSVTKALSSEEGKAFWEKMFSDPKFVEGFSQSLMDQQKDVLKGLMSDSEYQSKMLELLANPEMEKQMLTVLKGQQFREHLEKTIQETMNSPMFKAKMSEIILKAAEEMKPTQEKEGGSQGAGGQEEGGSGSEQSSESGSEGS</sequence>
<dbReference type="RefSeq" id="WP_113869939.1">
    <property type="nucleotide sequence ID" value="NZ_BAABQN010000013.1"/>
</dbReference>
<evidence type="ECO:0000256" key="2">
    <source>
        <dbReference type="SAM" id="SignalP"/>
    </source>
</evidence>
<keyword evidence="2" id="KW-0732">Signal</keyword>
<feature type="chain" id="PRO_5039033540" evidence="2">
    <location>
        <begin position="20"/>
        <end position="215"/>
    </location>
</feature>
<dbReference type="Proteomes" id="UP000252254">
    <property type="component" value="Unassembled WGS sequence"/>
</dbReference>
<evidence type="ECO:0000256" key="1">
    <source>
        <dbReference type="SAM" id="MobiDB-lite"/>
    </source>
</evidence>
<feature type="compositionally biased region" description="Gly residues" evidence="1">
    <location>
        <begin position="190"/>
        <end position="203"/>
    </location>
</feature>
<dbReference type="InterPro" id="IPR041262">
    <property type="entry name" value="GerD_central"/>
</dbReference>
<comment type="caution">
    <text evidence="4">The sequence shown here is derived from an EMBL/GenBank/DDBJ whole genome shotgun (WGS) entry which is preliminary data.</text>
</comment>
<feature type="region of interest" description="Disordered" evidence="1">
    <location>
        <begin position="176"/>
        <end position="215"/>
    </location>
</feature>
<dbReference type="NCBIfam" id="NF040801">
    <property type="entry name" value="spore_GerD"/>
    <property type="match status" value="1"/>
</dbReference>
<evidence type="ECO:0000313" key="5">
    <source>
        <dbReference type="Proteomes" id="UP000252254"/>
    </source>
</evidence>
<proteinExistence type="predicted"/>
<name>A0A366DSY6_9BACI</name>